<sequence>MGNCGGACTKLVKGIRYFEGPQHEVEPEKCAFGLFYDLNERVRSEPGKDPCYPRNVSSVKN</sequence>
<dbReference type="AlphaFoldDB" id="A0A5B6VWI8"/>
<keyword evidence="2" id="KW-1185">Reference proteome</keyword>
<evidence type="ECO:0000313" key="2">
    <source>
        <dbReference type="Proteomes" id="UP000325315"/>
    </source>
</evidence>
<dbReference type="EMBL" id="SMMG02000005">
    <property type="protein sequence ID" value="KAA3473453.1"/>
    <property type="molecule type" value="Genomic_DNA"/>
</dbReference>
<dbReference type="Proteomes" id="UP000325315">
    <property type="component" value="Unassembled WGS sequence"/>
</dbReference>
<evidence type="ECO:0000313" key="1">
    <source>
        <dbReference type="EMBL" id="KAA3473453.1"/>
    </source>
</evidence>
<gene>
    <name evidence="1" type="ORF">EPI10_023827</name>
</gene>
<proteinExistence type="predicted"/>
<protein>
    <submittedName>
        <fullName evidence="1">Uncharacterized protein</fullName>
    </submittedName>
</protein>
<name>A0A5B6VWI8_9ROSI</name>
<accession>A0A5B6VWI8</accession>
<comment type="caution">
    <text evidence="1">The sequence shown here is derived from an EMBL/GenBank/DDBJ whole genome shotgun (WGS) entry which is preliminary data.</text>
</comment>
<reference evidence="2" key="1">
    <citation type="journal article" date="2019" name="Plant Biotechnol. J.">
        <title>Genome sequencing of the Australian wild diploid species Gossypium australe highlights disease resistance and delayed gland morphogenesis.</title>
        <authorList>
            <person name="Cai Y."/>
            <person name="Cai X."/>
            <person name="Wang Q."/>
            <person name="Wang P."/>
            <person name="Zhang Y."/>
            <person name="Cai C."/>
            <person name="Xu Y."/>
            <person name="Wang K."/>
            <person name="Zhou Z."/>
            <person name="Wang C."/>
            <person name="Geng S."/>
            <person name="Li B."/>
            <person name="Dong Q."/>
            <person name="Hou Y."/>
            <person name="Wang H."/>
            <person name="Ai P."/>
            <person name="Liu Z."/>
            <person name="Yi F."/>
            <person name="Sun M."/>
            <person name="An G."/>
            <person name="Cheng J."/>
            <person name="Zhang Y."/>
            <person name="Shi Q."/>
            <person name="Xie Y."/>
            <person name="Shi X."/>
            <person name="Chang Y."/>
            <person name="Huang F."/>
            <person name="Chen Y."/>
            <person name="Hong S."/>
            <person name="Mi L."/>
            <person name="Sun Q."/>
            <person name="Zhang L."/>
            <person name="Zhou B."/>
            <person name="Peng R."/>
            <person name="Zhang X."/>
            <person name="Liu F."/>
        </authorList>
    </citation>
    <scope>NUCLEOTIDE SEQUENCE [LARGE SCALE GENOMIC DNA]</scope>
    <source>
        <strain evidence="2">cv. PA1801</strain>
    </source>
</reference>
<organism evidence="1 2">
    <name type="scientific">Gossypium australe</name>
    <dbReference type="NCBI Taxonomy" id="47621"/>
    <lineage>
        <taxon>Eukaryota</taxon>
        <taxon>Viridiplantae</taxon>
        <taxon>Streptophyta</taxon>
        <taxon>Embryophyta</taxon>
        <taxon>Tracheophyta</taxon>
        <taxon>Spermatophyta</taxon>
        <taxon>Magnoliopsida</taxon>
        <taxon>eudicotyledons</taxon>
        <taxon>Gunneridae</taxon>
        <taxon>Pentapetalae</taxon>
        <taxon>rosids</taxon>
        <taxon>malvids</taxon>
        <taxon>Malvales</taxon>
        <taxon>Malvaceae</taxon>
        <taxon>Malvoideae</taxon>
        <taxon>Gossypium</taxon>
    </lineage>
</organism>